<dbReference type="PANTHER" id="PTHR43179">
    <property type="entry name" value="RHAMNOSYLTRANSFERASE WBBL"/>
    <property type="match status" value="1"/>
</dbReference>
<evidence type="ECO:0000313" key="6">
    <source>
        <dbReference type="EMBL" id="EOI57112.1"/>
    </source>
</evidence>
<dbReference type="HOGENOM" id="CLU_023845_6_0_9"/>
<comment type="similarity">
    <text evidence="2">Belongs to the glycosyltransferase 2 family.</text>
</comment>
<dbReference type="Proteomes" id="UP000013750">
    <property type="component" value="Unassembled WGS sequence"/>
</dbReference>
<gene>
    <name evidence="7" type="ORF">I592_02641</name>
    <name evidence="6" type="ORF">UKC_01326</name>
</gene>
<dbReference type="RefSeq" id="WP_010779745.1">
    <property type="nucleotide sequence ID" value="NZ_ASWH01000001.1"/>
</dbReference>
<dbReference type="Gene3D" id="3.90.550.10">
    <property type="entry name" value="Spore Coat Polysaccharide Biosynthesis Protein SpsA, Chain A"/>
    <property type="match status" value="1"/>
</dbReference>
<dbReference type="Pfam" id="PF00535">
    <property type="entry name" value="Glycos_transf_2"/>
    <property type="match status" value="1"/>
</dbReference>
<accession>R2Y455</accession>
<dbReference type="OrthoDB" id="8773442at2"/>
<evidence type="ECO:0000313" key="7">
    <source>
        <dbReference type="EMBL" id="EOW83314.1"/>
    </source>
</evidence>
<evidence type="ECO:0000313" key="9">
    <source>
        <dbReference type="Proteomes" id="UP000014160"/>
    </source>
</evidence>
<reference evidence="7 9" key="2">
    <citation type="submission" date="2013-03" db="EMBL/GenBank/DDBJ databases">
        <title>The Genome Sequence of Enterococcus gilvus ATCC BAA-350 (PacBio/Illumina hybrid assembly).</title>
        <authorList>
            <consortium name="The Broad Institute Genomics Platform"/>
            <consortium name="The Broad Institute Genome Sequencing Center for Infectious Disease"/>
            <person name="Earl A."/>
            <person name="Russ C."/>
            <person name="Gilmore M."/>
            <person name="Surin D."/>
            <person name="Walker B."/>
            <person name="Young S."/>
            <person name="Zeng Q."/>
            <person name="Gargeya S."/>
            <person name="Fitzgerald M."/>
            <person name="Haas B."/>
            <person name="Abouelleil A."/>
            <person name="Allen A.W."/>
            <person name="Alvarado L."/>
            <person name="Arachchi H.M."/>
            <person name="Berlin A.M."/>
            <person name="Chapman S.B."/>
            <person name="Gainer-Dewar J."/>
            <person name="Goldberg J."/>
            <person name="Griggs A."/>
            <person name="Gujja S."/>
            <person name="Hansen M."/>
            <person name="Howarth C."/>
            <person name="Imamovic A."/>
            <person name="Ireland A."/>
            <person name="Larimer J."/>
            <person name="McCowan C."/>
            <person name="Murphy C."/>
            <person name="Pearson M."/>
            <person name="Poon T.W."/>
            <person name="Priest M."/>
            <person name="Roberts A."/>
            <person name="Saif S."/>
            <person name="Shea T."/>
            <person name="Sisk P."/>
            <person name="Sykes S."/>
            <person name="Wortman J."/>
            <person name="Nusbaum C."/>
            <person name="Birren B."/>
        </authorList>
    </citation>
    <scope>NUCLEOTIDE SEQUENCE [LARGE SCALE GENOMIC DNA]</scope>
    <source>
        <strain evidence="7 9">ATCC BAA-350</strain>
    </source>
</reference>
<dbReference type="SUPFAM" id="SSF53448">
    <property type="entry name" value="Nucleotide-diphospho-sugar transferases"/>
    <property type="match status" value="1"/>
</dbReference>
<organism evidence="6 8">
    <name type="scientific">Enterococcus gilvus ATCC BAA-350</name>
    <dbReference type="NCBI Taxonomy" id="1158614"/>
    <lineage>
        <taxon>Bacteria</taxon>
        <taxon>Bacillati</taxon>
        <taxon>Bacillota</taxon>
        <taxon>Bacilli</taxon>
        <taxon>Lactobacillales</taxon>
        <taxon>Enterococcaceae</taxon>
        <taxon>Enterococcus</taxon>
    </lineage>
</organism>
<dbReference type="InterPro" id="IPR001173">
    <property type="entry name" value="Glyco_trans_2-like"/>
</dbReference>
<comment type="pathway">
    <text evidence="1">Cell wall biogenesis; cell wall polysaccharide biosynthesis.</text>
</comment>
<reference evidence="6 8" key="1">
    <citation type="submission" date="2013-02" db="EMBL/GenBank/DDBJ databases">
        <title>The Genome Sequence of Enterococcus gilvus ATCC BAA-350.</title>
        <authorList>
            <consortium name="The Broad Institute Genome Sequencing Platform"/>
            <consortium name="The Broad Institute Genome Sequencing Center for Infectious Disease"/>
            <person name="Earl A.M."/>
            <person name="Gilmore M.S."/>
            <person name="Lebreton F."/>
            <person name="Walker B."/>
            <person name="Young S.K."/>
            <person name="Zeng Q."/>
            <person name="Gargeya S."/>
            <person name="Fitzgerald M."/>
            <person name="Haas B."/>
            <person name="Abouelleil A."/>
            <person name="Alvarado L."/>
            <person name="Arachchi H.M."/>
            <person name="Berlin A.M."/>
            <person name="Chapman S.B."/>
            <person name="Dewar J."/>
            <person name="Goldberg J."/>
            <person name="Griggs A."/>
            <person name="Gujja S."/>
            <person name="Hansen M."/>
            <person name="Howarth C."/>
            <person name="Imamovic A."/>
            <person name="Larimer J."/>
            <person name="McCowan C."/>
            <person name="Murphy C."/>
            <person name="Neiman D."/>
            <person name="Pearson M."/>
            <person name="Priest M."/>
            <person name="Roberts A."/>
            <person name="Saif S."/>
            <person name="Shea T."/>
            <person name="Sisk P."/>
            <person name="Sykes S."/>
            <person name="Wortman J."/>
            <person name="Nusbaum C."/>
            <person name="Birren B."/>
        </authorList>
    </citation>
    <scope>NUCLEOTIDE SEQUENCE [LARGE SCALE GENOMIC DNA]</scope>
    <source>
        <strain evidence="6 8">ATCC BAA-350</strain>
    </source>
</reference>
<comment type="caution">
    <text evidence="6">The sequence shown here is derived from an EMBL/GenBank/DDBJ whole genome shotgun (WGS) entry which is preliminary data.</text>
</comment>
<dbReference type="EMBL" id="ASWH01000001">
    <property type="protein sequence ID" value="EOW83314.1"/>
    <property type="molecule type" value="Genomic_DNA"/>
</dbReference>
<dbReference type="EMBL" id="AJDQ01000006">
    <property type="protein sequence ID" value="EOI57112.1"/>
    <property type="molecule type" value="Genomic_DNA"/>
</dbReference>
<evidence type="ECO:0000256" key="2">
    <source>
        <dbReference type="ARBA" id="ARBA00006739"/>
    </source>
</evidence>
<keyword evidence="9" id="KW-1185">Reference proteome</keyword>
<proteinExistence type="inferred from homology"/>
<name>R2Y455_9ENTE</name>
<dbReference type="GO" id="GO:0016757">
    <property type="term" value="F:glycosyltransferase activity"/>
    <property type="evidence" value="ECO:0007669"/>
    <property type="project" value="UniProtKB-KW"/>
</dbReference>
<evidence type="ECO:0000313" key="8">
    <source>
        <dbReference type="Proteomes" id="UP000013750"/>
    </source>
</evidence>
<evidence type="ECO:0000256" key="4">
    <source>
        <dbReference type="ARBA" id="ARBA00022679"/>
    </source>
</evidence>
<keyword evidence="4" id="KW-0808">Transferase</keyword>
<dbReference type="AlphaFoldDB" id="R2Y455"/>
<evidence type="ECO:0000256" key="3">
    <source>
        <dbReference type="ARBA" id="ARBA00022676"/>
    </source>
</evidence>
<feature type="domain" description="Glycosyltransferase 2-like" evidence="5">
    <location>
        <begin position="9"/>
        <end position="177"/>
    </location>
</feature>
<evidence type="ECO:0000259" key="5">
    <source>
        <dbReference type="Pfam" id="PF00535"/>
    </source>
</evidence>
<keyword evidence="3" id="KW-0328">Glycosyltransferase</keyword>
<protein>
    <recommendedName>
        <fullName evidence="5">Glycosyltransferase 2-like domain-containing protein</fullName>
    </recommendedName>
</protein>
<dbReference type="Proteomes" id="UP000014160">
    <property type="component" value="Unassembled WGS sequence"/>
</dbReference>
<dbReference type="eggNOG" id="COG1216">
    <property type="taxonomic scope" value="Bacteria"/>
</dbReference>
<dbReference type="PATRIC" id="fig|1158614.3.peg.1338"/>
<evidence type="ECO:0000256" key="1">
    <source>
        <dbReference type="ARBA" id="ARBA00004776"/>
    </source>
</evidence>
<sequence length="288" mass="33928">MVCFIVLHYIVTDETLSCVDNIQNLTGEKRIIIVDNSSPNNSGEELRKIYDNVYNVDVILLSENVGFAKGNNAGYIFAKEKYQPKNIVVLNNDIQIKQNDFIKKIEDLYLSEKYAVLGPDVYATSLGIHQNPKRIDHYTLKEVQELHNIYQKKKKQRIANQLKCYLKRVRILKRFVYNRRIKNNFLDYQNTYYNIPLHGSCFIFSELFINEREVAFFEGTFMYYESEILDYECHSLGMKTMYSPDIQVLHNHNISTNRTFKSDIKRTEFMNECILNSLTAFLNLMENN</sequence>
<dbReference type="InterPro" id="IPR029044">
    <property type="entry name" value="Nucleotide-diphossugar_trans"/>
</dbReference>
<dbReference type="PANTHER" id="PTHR43179:SF12">
    <property type="entry name" value="GALACTOFURANOSYLTRANSFERASE GLFT2"/>
    <property type="match status" value="1"/>
</dbReference>